<evidence type="ECO:0000313" key="4">
    <source>
        <dbReference type="Proteomes" id="UP000622890"/>
    </source>
</evidence>
<evidence type="ECO:0000256" key="1">
    <source>
        <dbReference type="SAM" id="MobiDB-lite"/>
    </source>
</evidence>
<feature type="transmembrane region" description="Helical" evidence="2">
    <location>
        <begin position="6"/>
        <end position="25"/>
    </location>
</feature>
<keyword evidence="2" id="KW-0812">Transmembrane</keyword>
<dbReference type="AlphaFoldDB" id="A0A934SQH1"/>
<dbReference type="Pfam" id="PF03597">
    <property type="entry name" value="FixS"/>
    <property type="match status" value="1"/>
</dbReference>
<organism evidence="3 4">
    <name type="scientific">Noviherbaspirillum pedocola</name>
    <dbReference type="NCBI Taxonomy" id="2801341"/>
    <lineage>
        <taxon>Bacteria</taxon>
        <taxon>Pseudomonadati</taxon>
        <taxon>Pseudomonadota</taxon>
        <taxon>Betaproteobacteria</taxon>
        <taxon>Burkholderiales</taxon>
        <taxon>Oxalobacteraceae</taxon>
        <taxon>Noviherbaspirillum</taxon>
    </lineage>
</organism>
<evidence type="ECO:0000313" key="3">
    <source>
        <dbReference type="EMBL" id="MBK4733627.1"/>
    </source>
</evidence>
<dbReference type="EMBL" id="JAEPBG010000001">
    <property type="protein sequence ID" value="MBK4733627.1"/>
    <property type="molecule type" value="Genomic_DNA"/>
</dbReference>
<keyword evidence="2" id="KW-0472">Membrane</keyword>
<protein>
    <submittedName>
        <fullName evidence="3">Cbb3-type cytochrome oxidase assembly protein CcoS</fullName>
    </submittedName>
</protein>
<comment type="caution">
    <text evidence="3">The sequence shown here is derived from an EMBL/GenBank/DDBJ whole genome shotgun (WGS) entry which is preliminary data.</text>
</comment>
<dbReference type="Proteomes" id="UP000622890">
    <property type="component" value="Unassembled WGS sequence"/>
</dbReference>
<feature type="region of interest" description="Disordered" evidence="1">
    <location>
        <begin position="43"/>
        <end position="65"/>
    </location>
</feature>
<keyword evidence="4" id="KW-1185">Reference proteome</keyword>
<sequence length="65" mass="6945">MDALFILIPLSVVLVFAAIAVFFLMSDGGQFEDMVGPALRVLQDDDRGGEPSAGRVHQGRDGRLG</sequence>
<accession>A0A934SQH1</accession>
<proteinExistence type="predicted"/>
<dbReference type="PANTHER" id="PTHR41532">
    <property type="entry name" value="FIXS PROTEIN"/>
    <property type="match status" value="1"/>
</dbReference>
<evidence type="ECO:0000256" key="2">
    <source>
        <dbReference type="SAM" id="Phobius"/>
    </source>
</evidence>
<dbReference type="InterPro" id="IPR004714">
    <property type="entry name" value="Cyt_oxidase_maturation_cbb3"/>
</dbReference>
<reference evidence="3" key="1">
    <citation type="submission" date="2021-01" db="EMBL/GenBank/DDBJ databases">
        <title>Genome sequence of strain Noviherbaspirillum sp. DKR-6.</title>
        <authorList>
            <person name="Chaudhary D.K."/>
        </authorList>
    </citation>
    <scope>NUCLEOTIDE SEQUENCE</scope>
    <source>
        <strain evidence="3">DKR-6</strain>
    </source>
</reference>
<dbReference type="PANTHER" id="PTHR41532:SF1">
    <property type="entry name" value="FIXS PROTEIN"/>
    <property type="match status" value="1"/>
</dbReference>
<gene>
    <name evidence="3" type="primary">ccoS</name>
    <name evidence="3" type="ORF">JJB74_03270</name>
</gene>
<keyword evidence="2" id="KW-1133">Transmembrane helix</keyword>
<dbReference type="NCBIfam" id="TIGR00847">
    <property type="entry name" value="ccoS"/>
    <property type="match status" value="1"/>
</dbReference>
<dbReference type="RefSeq" id="WP_200590363.1">
    <property type="nucleotide sequence ID" value="NZ_JAEPBG010000001.1"/>
</dbReference>
<name>A0A934SQH1_9BURK</name>